<dbReference type="Proteomes" id="UP001261125">
    <property type="component" value="Unassembled WGS sequence"/>
</dbReference>
<evidence type="ECO:0000313" key="2">
    <source>
        <dbReference type="EMBL" id="MDU0344590.1"/>
    </source>
</evidence>
<dbReference type="Pfam" id="PF04073">
    <property type="entry name" value="tRNA_edit"/>
    <property type="match status" value="1"/>
</dbReference>
<name>A0ABU3SIG9_9MICO</name>
<evidence type="ECO:0000259" key="1">
    <source>
        <dbReference type="Pfam" id="PF04073"/>
    </source>
</evidence>
<feature type="domain" description="YbaK/aminoacyl-tRNA synthetase-associated" evidence="1">
    <location>
        <begin position="45"/>
        <end position="164"/>
    </location>
</feature>
<evidence type="ECO:0000313" key="3">
    <source>
        <dbReference type="Proteomes" id="UP001261125"/>
    </source>
</evidence>
<sequence>MSSLVFLPAADHPELLAAPVAAAIDRLPADVAARIEVAAVDAALADTVAFCEAYGQSLDISANCLVVQGSRGADIRTAACLAVATTRLDVNGVVRKLLDARKATFAPMDAAVVETGMQYGGITPLGIPSEWRLLLDARVAALPRAIVGAGIRGAKLFLPGEVLASLPSAEVVDGLAKPVA</sequence>
<dbReference type="InterPro" id="IPR007214">
    <property type="entry name" value="YbaK/aa-tRNA-synth-assoc-dom"/>
</dbReference>
<dbReference type="RefSeq" id="WP_298871470.1">
    <property type="nucleotide sequence ID" value="NZ_JAWDIT010000001.1"/>
</dbReference>
<protein>
    <submittedName>
        <fullName evidence="2">YbaK/EbsC family protein</fullName>
    </submittedName>
</protein>
<reference evidence="2 3" key="1">
    <citation type="submission" date="2023-09" db="EMBL/GenBank/DDBJ databases">
        <title>Microbacterium fusihabitans sp. nov., Microbacterium phycihabitans sp. nov., and Microbacterium cervinum sp. nov., isolated from dried seaweeds of beach.</title>
        <authorList>
            <person name="Lee S.D."/>
        </authorList>
    </citation>
    <scope>NUCLEOTIDE SEQUENCE [LARGE SCALE GENOMIC DNA]</scope>
    <source>
        <strain evidence="2 3">KSW2-29</strain>
    </source>
</reference>
<gene>
    <name evidence="2" type="ORF">RWH44_02625</name>
</gene>
<organism evidence="2 3">
    <name type="scientific">Microbacterium phycohabitans</name>
    <dbReference type="NCBI Taxonomy" id="3075993"/>
    <lineage>
        <taxon>Bacteria</taxon>
        <taxon>Bacillati</taxon>
        <taxon>Actinomycetota</taxon>
        <taxon>Actinomycetes</taxon>
        <taxon>Micrococcales</taxon>
        <taxon>Microbacteriaceae</taxon>
        <taxon>Microbacterium</taxon>
    </lineage>
</organism>
<keyword evidence="3" id="KW-1185">Reference proteome</keyword>
<dbReference type="EMBL" id="JAWDIT010000001">
    <property type="protein sequence ID" value="MDU0344590.1"/>
    <property type="molecule type" value="Genomic_DNA"/>
</dbReference>
<dbReference type="InterPro" id="IPR036754">
    <property type="entry name" value="YbaK/aa-tRNA-synt-asso_dom_sf"/>
</dbReference>
<dbReference type="Gene3D" id="3.90.960.10">
    <property type="entry name" value="YbaK/aminoacyl-tRNA synthetase-associated domain"/>
    <property type="match status" value="1"/>
</dbReference>
<comment type="caution">
    <text evidence="2">The sequence shown here is derived from an EMBL/GenBank/DDBJ whole genome shotgun (WGS) entry which is preliminary data.</text>
</comment>
<proteinExistence type="predicted"/>
<accession>A0ABU3SIG9</accession>
<dbReference type="SUPFAM" id="SSF55826">
    <property type="entry name" value="YbaK/ProRS associated domain"/>
    <property type="match status" value="1"/>
</dbReference>